<dbReference type="Pfam" id="PF13472">
    <property type="entry name" value="Lipase_GDSL_2"/>
    <property type="match status" value="1"/>
</dbReference>
<dbReference type="PANTHER" id="PTHR34407:SF1">
    <property type="entry name" value="SGNH HYDROLASE-TYPE ESTERASE DOMAIN-CONTAINING PROTEIN"/>
    <property type="match status" value="1"/>
</dbReference>
<keyword evidence="4" id="KW-1185">Reference proteome</keyword>
<gene>
    <name evidence="3" type="ORF">SAMN04488122_4616</name>
</gene>
<dbReference type="Gene3D" id="3.40.50.1110">
    <property type="entry name" value="SGNH hydrolase"/>
    <property type="match status" value="1"/>
</dbReference>
<dbReference type="Proteomes" id="UP000199310">
    <property type="component" value="Unassembled WGS sequence"/>
</dbReference>
<dbReference type="Gene3D" id="2.60.120.260">
    <property type="entry name" value="Galactose-binding domain-like"/>
    <property type="match status" value="1"/>
</dbReference>
<dbReference type="InterPro" id="IPR013830">
    <property type="entry name" value="SGNH_hydro"/>
</dbReference>
<name>A0A1I0S7W5_9BACT</name>
<sequence>MIRKIAVLLMGIAIAVSTSAQDKFITRYGHLDNARYYIEPGGRNATVAFLGGSITNMKGWRDKVCEYLTGAYHNTNFRFINAGIPSLGSLPHSFRFQHDVLGQGKIDLLFVEAAVNDRVNGTNEVTQRRAMEGIIRHALKANPQMNIVLMAFVDPDKMADYRAGKVPVEVKVHEDLAKKYHLPFINLAKEITTRIDAKEFTWEGDFKDLHPSPFGQQLYFEAIKRLLEEDFKLPVPKQLVSAKLPPAADPRNYENGDYGDIHKSNQLKGFHIVESWEPSDKTGTREGFVKVPMLVSDTALSSVEYPFTGRTIGISTLSGPDAGVIQYRIDGGAVQQKDLRTEWSKSLYLPWFLILGDDLKPGAHTLTLIKPADASVCRVVNFLVN</sequence>
<dbReference type="GO" id="GO:0016788">
    <property type="term" value="F:hydrolase activity, acting on ester bonds"/>
    <property type="evidence" value="ECO:0007669"/>
    <property type="project" value="UniProtKB-ARBA"/>
</dbReference>
<evidence type="ECO:0000313" key="3">
    <source>
        <dbReference type="EMBL" id="SEW51967.1"/>
    </source>
</evidence>
<dbReference type="EMBL" id="FOJG01000002">
    <property type="protein sequence ID" value="SEW51967.1"/>
    <property type="molecule type" value="Genomic_DNA"/>
</dbReference>
<dbReference type="SUPFAM" id="SSF52266">
    <property type="entry name" value="SGNH hydrolase"/>
    <property type="match status" value="1"/>
</dbReference>
<dbReference type="STRING" id="29529.SAMN04488122_4616"/>
<reference evidence="4" key="1">
    <citation type="submission" date="2016-10" db="EMBL/GenBank/DDBJ databases">
        <authorList>
            <person name="Varghese N."/>
            <person name="Submissions S."/>
        </authorList>
    </citation>
    <scope>NUCLEOTIDE SEQUENCE [LARGE SCALE GENOMIC DNA]</scope>
    <source>
        <strain evidence="4">DSM 3695</strain>
    </source>
</reference>
<dbReference type="InterPro" id="IPR036514">
    <property type="entry name" value="SGNH_hydro_sf"/>
</dbReference>
<feature type="domain" description="SGNH hydrolase-type esterase" evidence="2">
    <location>
        <begin position="49"/>
        <end position="218"/>
    </location>
</feature>
<dbReference type="AlphaFoldDB" id="A0A1I0S7W5"/>
<dbReference type="RefSeq" id="WP_089898427.1">
    <property type="nucleotide sequence ID" value="NZ_FOJG01000002.1"/>
</dbReference>
<protein>
    <submittedName>
        <fullName evidence="3">Lysophospholipase L1</fullName>
    </submittedName>
</protein>
<dbReference type="CDD" id="cd00229">
    <property type="entry name" value="SGNH_hydrolase"/>
    <property type="match status" value="1"/>
</dbReference>
<accession>A0A1I0S7W5</accession>
<evidence type="ECO:0000313" key="4">
    <source>
        <dbReference type="Proteomes" id="UP000199310"/>
    </source>
</evidence>
<feature type="signal peptide" evidence="1">
    <location>
        <begin position="1"/>
        <end position="20"/>
    </location>
</feature>
<evidence type="ECO:0000256" key="1">
    <source>
        <dbReference type="SAM" id="SignalP"/>
    </source>
</evidence>
<feature type="chain" id="PRO_5011480885" evidence="1">
    <location>
        <begin position="21"/>
        <end position="385"/>
    </location>
</feature>
<dbReference type="OrthoDB" id="9796689at2"/>
<evidence type="ECO:0000259" key="2">
    <source>
        <dbReference type="Pfam" id="PF13472"/>
    </source>
</evidence>
<dbReference type="PANTHER" id="PTHR34407">
    <property type="entry name" value="EXPRESSED PROTEIN"/>
    <property type="match status" value="1"/>
</dbReference>
<organism evidence="3 4">
    <name type="scientific">Chitinophaga arvensicola</name>
    <dbReference type="NCBI Taxonomy" id="29529"/>
    <lineage>
        <taxon>Bacteria</taxon>
        <taxon>Pseudomonadati</taxon>
        <taxon>Bacteroidota</taxon>
        <taxon>Chitinophagia</taxon>
        <taxon>Chitinophagales</taxon>
        <taxon>Chitinophagaceae</taxon>
        <taxon>Chitinophaga</taxon>
    </lineage>
</organism>
<proteinExistence type="predicted"/>
<keyword evidence="1" id="KW-0732">Signal</keyword>